<sequence length="1252" mass="140025">MKPSRATSGRERAMSHGVLDVRRHRRPTRSASTPYAPVSAYDDEEPRLAPPAKPSSPEPSLRVTTQSWNTSTPRGTVSDRQRRGRMRTDTSRHVFRMVGADSPASSMHAPEPEASVPFKALGSAAPPVPSPPAAVDANEADDMDERLQQELDALWMNEENERHKAYARLATPDRRSHRSVGARSARRRRTRRAMARSTSMGALAARPEPEASEQPGGGTSDSEEDFQDAATARTLRTDAQAQLRAELLSQQREIEERKRRLLQEQREAMRLAELEQQRLAELERKAAELEHQRLAERQQQERIAREAERQQRELERLEQARRLAVEQERMREAERLESERVRLEQRMREAAEREAAAKRAQQQALAAEAEREKRRLDGQLAAEARRVQKEKERAEAARAAAAERERARREAEEKAEQARRAAIAREEQARQAALEQAEREQARLAALEQAARERERLAALEAERERRAAEEREKQEQARLAALEQAARERERLAALEAERERRAAEERAEQEKARLAALEQEARERERLAALEAERERRAADERAEQARLASLARAEREQRIADEQAEHARRKEAAVAAQRAREAEAQAAEQRARAAAEAERAREEREAHAEETQHTAVQQEAEREALCRAYAAREAREAERLQLEGRALRRAWREADDEDRMIRTQARRTEDSDDAASATETEHSGTSDATDASRLTHMLGRLRIVSRQGAPGTTGILTSAPSAPQQRLRFTVPAPARDESVRAHPALPWLSHIMEVHVPRTVAPPSASASNLAAVDVAVHAVGAVAHRLRASMLSMHSLDSAMPDEAWAVRPVGAYRNGGVRYLPGFTVHGLAEAPRPPQAVRGELLLTAMPLAFVQQLLMHLDFGDIRALYDVSASVRKVLQQPEVHETVLRRFLGPFGYVSGASGDTGAVALPLSLLDVEGFLMYVYGGDELYPAAHIYLTSAHQLDRRLPRLARAMVRSYNRVLAHVRLQAPSASSGAWEVQGPDGVHAVQVSSLVTPGLVSMFQAWAPAWPSGAPWVASQVQRVERELFVSGVWRLLRKGDMALNMATDERFVFDGYALVPLATEFDAQGHLPACINALRYAPTYFDPVLPPTATPAMYMNVSPWRDEIVTSLQLVRDNIERTGANRQLYRISKWVYRAAFTVSVPAEDTPDFIASAFEAHAGWNGTVVIDVESTAEHVARFLERCRCPGDPASWVTDVLAHVLESTNSMLDVPRPTSEEHGAQTLHPFYLLRERSGAGVAWLVPA</sequence>
<feature type="region of interest" description="Disordered" evidence="1">
    <location>
        <begin position="1"/>
        <end position="96"/>
    </location>
</feature>
<evidence type="ECO:0000313" key="2">
    <source>
        <dbReference type="EMBL" id="WFD19209.1"/>
    </source>
</evidence>
<feature type="region of interest" description="Disordered" evidence="1">
    <location>
        <begin position="534"/>
        <end position="622"/>
    </location>
</feature>
<feature type="compositionally biased region" description="Basic and acidic residues" evidence="1">
    <location>
        <begin position="534"/>
        <end position="547"/>
    </location>
</feature>
<accession>A0AAF0IUW7</accession>
<feature type="region of interest" description="Disordered" evidence="1">
    <location>
        <begin position="119"/>
        <end position="138"/>
    </location>
</feature>
<feature type="region of interest" description="Disordered" evidence="1">
    <location>
        <begin position="166"/>
        <end position="237"/>
    </location>
</feature>
<feature type="compositionally biased region" description="Basic residues" evidence="1">
    <location>
        <begin position="175"/>
        <end position="194"/>
    </location>
</feature>
<organism evidence="2 3">
    <name type="scientific">Malassezia caprae</name>
    <dbReference type="NCBI Taxonomy" id="1381934"/>
    <lineage>
        <taxon>Eukaryota</taxon>
        <taxon>Fungi</taxon>
        <taxon>Dikarya</taxon>
        <taxon>Basidiomycota</taxon>
        <taxon>Ustilaginomycotina</taxon>
        <taxon>Malasseziomycetes</taxon>
        <taxon>Malasseziales</taxon>
        <taxon>Malasseziaceae</taxon>
        <taxon>Malassezia</taxon>
    </lineage>
</organism>
<feature type="compositionally biased region" description="Basic and acidic residues" evidence="1">
    <location>
        <begin position="77"/>
        <end position="92"/>
    </location>
</feature>
<evidence type="ECO:0000313" key="3">
    <source>
        <dbReference type="Proteomes" id="UP001220961"/>
    </source>
</evidence>
<feature type="compositionally biased region" description="Low complexity" evidence="1">
    <location>
        <begin position="228"/>
        <end position="237"/>
    </location>
</feature>
<protein>
    <recommendedName>
        <fullName evidence="4">F-box domain-containing protein</fullName>
    </recommendedName>
</protein>
<keyword evidence="3" id="KW-1185">Reference proteome</keyword>
<feature type="compositionally biased region" description="Polar residues" evidence="1">
    <location>
        <begin position="62"/>
        <end position="75"/>
    </location>
</feature>
<dbReference type="AlphaFoldDB" id="A0AAF0IUW7"/>
<feature type="compositionally biased region" description="Basic and acidic residues" evidence="1">
    <location>
        <begin position="368"/>
        <end position="429"/>
    </location>
</feature>
<reference evidence="2" key="1">
    <citation type="submission" date="2023-03" db="EMBL/GenBank/DDBJ databases">
        <title>Mating type loci evolution in Malassezia.</title>
        <authorList>
            <person name="Coelho M.A."/>
        </authorList>
    </citation>
    <scope>NUCLEOTIDE SEQUENCE</scope>
    <source>
        <strain evidence="2">CBS 10434</strain>
    </source>
</reference>
<dbReference type="Proteomes" id="UP001220961">
    <property type="component" value="Chromosome 3"/>
</dbReference>
<feature type="region of interest" description="Disordered" evidence="1">
    <location>
        <begin position="348"/>
        <end position="438"/>
    </location>
</feature>
<feature type="compositionally biased region" description="Basic and acidic residues" evidence="1">
    <location>
        <begin position="348"/>
        <end position="357"/>
    </location>
</feature>
<evidence type="ECO:0008006" key="4">
    <source>
        <dbReference type="Google" id="ProtNLM"/>
    </source>
</evidence>
<feature type="compositionally biased region" description="Pro residues" evidence="1">
    <location>
        <begin position="48"/>
        <end position="57"/>
    </location>
</feature>
<feature type="region of interest" description="Disordered" evidence="1">
    <location>
        <begin position="659"/>
        <end position="695"/>
    </location>
</feature>
<feature type="compositionally biased region" description="Low complexity" evidence="1">
    <location>
        <begin position="358"/>
        <end position="367"/>
    </location>
</feature>
<dbReference type="EMBL" id="CP119910">
    <property type="protein sequence ID" value="WFD19209.1"/>
    <property type="molecule type" value="Genomic_DNA"/>
</dbReference>
<evidence type="ECO:0000256" key="1">
    <source>
        <dbReference type="SAM" id="MobiDB-lite"/>
    </source>
</evidence>
<gene>
    <name evidence="2" type="ORF">MCAP1_001432</name>
</gene>
<name>A0AAF0IUW7_9BASI</name>
<proteinExistence type="predicted"/>
<feature type="compositionally biased region" description="Basic and acidic residues" evidence="1">
    <location>
        <begin position="555"/>
        <end position="615"/>
    </location>
</feature>